<dbReference type="Proteomes" id="UP000070659">
    <property type="component" value="Unassembled WGS sequence"/>
</dbReference>
<dbReference type="RefSeq" id="WP_066889500.1">
    <property type="nucleotide sequence ID" value="NZ_JYIJ01000017.1"/>
</dbReference>
<comment type="caution">
    <text evidence="3">The sequence shown here is derived from an EMBL/GenBank/DDBJ whole genome shotgun (WGS) entry which is preliminary data.</text>
</comment>
<dbReference type="InterPro" id="IPR046858">
    <property type="entry name" value="ChrB_N"/>
</dbReference>
<name>A0A132N0Y0_9ACTN</name>
<reference evidence="2" key="2">
    <citation type="submission" date="2015-04" db="EMBL/GenBank/DDBJ databases">
        <title>Physiological reanalysis, assessment of diazotrophy, and genome sequences of multiple isolates of Streptomyces thermoautotrophicus.</title>
        <authorList>
            <person name="MacKellar D.C."/>
            <person name="Lieber L."/>
            <person name="Norman J."/>
            <person name="Bolger A."/>
            <person name="Tobin C."/>
            <person name="Murray J.W."/>
            <person name="Woodward J."/>
            <person name="Friesen M."/>
            <person name="Prell J."/>
        </authorList>
    </citation>
    <scope>NUCLEOTIDE SEQUENCE [LARGE SCALE GENOMIC DNA]</scope>
    <source>
        <strain evidence="2">H1</strain>
    </source>
</reference>
<gene>
    <name evidence="2" type="ORF">LI90_3521</name>
    <name evidence="3" type="ORF">TH66_12135</name>
</gene>
<reference evidence="3 5" key="1">
    <citation type="submission" date="2015-02" db="EMBL/GenBank/DDBJ databases">
        <title>Physiological reanalysis, assessment of diazotrophy, and genome sequences of multiple isolates of Streptomyces thermoautotrophicus.</title>
        <authorList>
            <person name="MacKellar D.C."/>
            <person name="Lieber L."/>
            <person name="Norman J."/>
            <person name="Bolger A."/>
            <person name="Tobin C."/>
            <person name="Murray J.W."/>
            <person name="Prell J."/>
        </authorList>
    </citation>
    <scope>NUCLEOTIDE SEQUENCE [LARGE SCALE GENOMIC DNA]</scope>
    <source>
        <strain evidence="3 5">UBT1</strain>
    </source>
</reference>
<protein>
    <submittedName>
        <fullName evidence="3">Chromate resistance protein</fullName>
    </submittedName>
</protein>
<dbReference type="AlphaFoldDB" id="A0A132N0Y0"/>
<reference evidence="4" key="3">
    <citation type="submission" date="2015-04" db="EMBL/GenBank/DDBJ databases">
        <title>Physiological reanalysis, assessment of diazotrophy, and genome sequences of multiple isolates of Streptomyces thermoautotrophicus.</title>
        <authorList>
            <person name="MacKellar D.C."/>
            <person name="Lieber L."/>
            <person name="Norman J."/>
            <person name="Bolger A."/>
            <person name="Tobin C."/>
            <person name="Murray J.W."/>
            <person name="Chang R."/>
            <person name="Ford T."/>
            <person name="Nguyen P.Q."/>
            <person name="Woodward J."/>
            <person name="Permingeat H."/>
            <person name="Joshi N.S."/>
            <person name="Silver P.A."/>
            <person name="Usadel B."/>
            <person name="Rutherford A.W."/>
            <person name="Friesen M."/>
            <person name="Prell J."/>
        </authorList>
    </citation>
    <scope>NUCLEOTIDE SEQUENCE [LARGE SCALE GENOMIC DNA]</scope>
    <source>
        <strain evidence="4">H1</strain>
    </source>
</reference>
<dbReference type="STRING" id="1469144.LI90_3521"/>
<dbReference type="Pfam" id="PF20229">
    <property type="entry name" value="ChrB_N"/>
    <property type="match status" value="1"/>
</dbReference>
<keyword evidence="4" id="KW-1185">Reference proteome</keyword>
<evidence type="ECO:0000313" key="3">
    <source>
        <dbReference type="EMBL" id="KWX03590.1"/>
    </source>
</evidence>
<proteinExistence type="predicted"/>
<sequence>MEQPGTWVLLSYRVPREPSAPRIAIWRRLKRLGVAQIVDGLVALPADAYTREQMEWVAEQVVEAGGTAAVWLARPASTRQERELAAAMADARREEYLAVLAQANEAAAGDEVARAQAARRLRAELRRIARRDYFPLPERQAARAAVEALTAAGARGAVRVRHRS</sequence>
<dbReference type="Proteomes" id="UP000070188">
    <property type="component" value="Unassembled WGS sequence"/>
</dbReference>
<dbReference type="EMBL" id="JYIJ01000017">
    <property type="protein sequence ID" value="KWX03590.1"/>
    <property type="molecule type" value="Genomic_DNA"/>
</dbReference>
<accession>A0A132N0Y0</accession>
<dbReference type="PATRIC" id="fig|1469144.10.peg.3779"/>
<evidence type="ECO:0000313" key="4">
    <source>
        <dbReference type="Proteomes" id="UP000070188"/>
    </source>
</evidence>
<feature type="domain" description="ChrB N-terminal" evidence="1">
    <location>
        <begin position="22"/>
        <end position="153"/>
    </location>
</feature>
<evidence type="ECO:0000313" key="2">
    <source>
        <dbReference type="EMBL" id="KWX02478.1"/>
    </source>
</evidence>
<organism evidence="3 5">
    <name type="scientific">Carbonactinospora thermoautotrophica</name>
    <dbReference type="NCBI Taxonomy" id="1469144"/>
    <lineage>
        <taxon>Bacteria</taxon>
        <taxon>Bacillati</taxon>
        <taxon>Actinomycetota</taxon>
        <taxon>Actinomycetes</taxon>
        <taxon>Kitasatosporales</taxon>
        <taxon>Carbonactinosporaceae</taxon>
        <taxon>Carbonactinospora</taxon>
    </lineage>
</organism>
<evidence type="ECO:0000259" key="1">
    <source>
        <dbReference type="Pfam" id="PF20229"/>
    </source>
</evidence>
<evidence type="ECO:0000313" key="5">
    <source>
        <dbReference type="Proteomes" id="UP000070659"/>
    </source>
</evidence>
<dbReference type="EMBL" id="LAXD01000001">
    <property type="protein sequence ID" value="KWX02478.1"/>
    <property type="molecule type" value="Genomic_DNA"/>
</dbReference>